<dbReference type="Proteomes" id="UP000230002">
    <property type="component" value="Unassembled WGS sequence"/>
</dbReference>
<organism evidence="1 2">
    <name type="scientific">Ganoderma sinense ZZ0214-1</name>
    <dbReference type="NCBI Taxonomy" id="1077348"/>
    <lineage>
        <taxon>Eukaryota</taxon>
        <taxon>Fungi</taxon>
        <taxon>Dikarya</taxon>
        <taxon>Basidiomycota</taxon>
        <taxon>Agaricomycotina</taxon>
        <taxon>Agaricomycetes</taxon>
        <taxon>Polyporales</taxon>
        <taxon>Polyporaceae</taxon>
        <taxon>Ganoderma</taxon>
    </lineage>
</organism>
<sequence length="103" mass="10974">MPPAEMAASSAAFMLFRIRLATRTHHYIKELAGPACNALLGLALGRTLTHSFQLLAEPSYACRQSSYTCAAPTRPAPAAKLPLPPRALTTGYKEGPRTCTSAT</sequence>
<name>A0A2G8S6V6_9APHY</name>
<dbReference type="EMBL" id="AYKW01000023">
    <property type="protein sequence ID" value="PIL29278.1"/>
    <property type="molecule type" value="Genomic_DNA"/>
</dbReference>
<gene>
    <name evidence="1" type="ORF">GSI_09328</name>
</gene>
<reference evidence="1 2" key="1">
    <citation type="journal article" date="2015" name="Sci. Rep.">
        <title>Chromosome-level genome map provides insights into diverse defense mechanisms in the medicinal fungus Ganoderma sinense.</title>
        <authorList>
            <person name="Zhu Y."/>
            <person name="Xu J."/>
            <person name="Sun C."/>
            <person name="Zhou S."/>
            <person name="Xu H."/>
            <person name="Nelson D.R."/>
            <person name="Qian J."/>
            <person name="Song J."/>
            <person name="Luo H."/>
            <person name="Xiang L."/>
            <person name="Li Y."/>
            <person name="Xu Z."/>
            <person name="Ji A."/>
            <person name="Wang L."/>
            <person name="Lu S."/>
            <person name="Hayward A."/>
            <person name="Sun W."/>
            <person name="Li X."/>
            <person name="Schwartz D.C."/>
            <person name="Wang Y."/>
            <person name="Chen S."/>
        </authorList>
    </citation>
    <scope>NUCLEOTIDE SEQUENCE [LARGE SCALE GENOMIC DNA]</scope>
    <source>
        <strain evidence="1 2">ZZ0214-1</strain>
    </source>
</reference>
<comment type="caution">
    <text evidence="1">The sequence shown here is derived from an EMBL/GenBank/DDBJ whole genome shotgun (WGS) entry which is preliminary data.</text>
</comment>
<protein>
    <submittedName>
        <fullName evidence="1">Uncharacterized protein</fullName>
    </submittedName>
</protein>
<dbReference type="AlphaFoldDB" id="A0A2G8S6V6"/>
<keyword evidence="2" id="KW-1185">Reference proteome</keyword>
<accession>A0A2G8S6V6</accession>
<proteinExistence type="predicted"/>
<evidence type="ECO:0000313" key="2">
    <source>
        <dbReference type="Proteomes" id="UP000230002"/>
    </source>
</evidence>
<evidence type="ECO:0000313" key="1">
    <source>
        <dbReference type="EMBL" id="PIL29278.1"/>
    </source>
</evidence>